<accession>A0A3P3YN77</accession>
<organism evidence="1 2">
    <name type="scientific">Plasmodiophora brassicae</name>
    <name type="common">Clubroot disease agent</name>
    <dbReference type="NCBI Taxonomy" id="37360"/>
    <lineage>
        <taxon>Eukaryota</taxon>
        <taxon>Sar</taxon>
        <taxon>Rhizaria</taxon>
        <taxon>Endomyxa</taxon>
        <taxon>Phytomyxea</taxon>
        <taxon>Plasmodiophorida</taxon>
        <taxon>Plasmodiophoridae</taxon>
        <taxon>Plasmodiophora</taxon>
    </lineage>
</organism>
<evidence type="ECO:0000313" key="1">
    <source>
        <dbReference type="EMBL" id="SPR01657.1"/>
    </source>
</evidence>
<keyword evidence="1" id="KW-0496">Mitochondrion</keyword>
<reference evidence="1 2" key="1">
    <citation type="submission" date="2018-03" db="EMBL/GenBank/DDBJ databases">
        <authorList>
            <person name="Fogelqvist J."/>
        </authorList>
    </citation>
    <scope>NUCLEOTIDE SEQUENCE [LARGE SCALE GENOMIC DNA]</scope>
</reference>
<dbReference type="EMBL" id="OVEO01000018">
    <property type="protein sequence ID" value="SPR01657.1"/>
    <property type="molecule type" value="Genomic_DNA"/>
</dbReference>
<gene>
    <name evidence="1" type="ORF">PLBR_LOCUS8872</name>
</gene>
<protein>
    <submittedName>
        <fullName evidence="1">Uncharacterized protein</fullName>
    </submittedName>
</protein>
<dbReference type="AlphaFoldDB" id="A0A3P3YN77"/>
<evidence type="ECO:0000313" key="2">
    <source>
        <dbReference type="Proteomes" id="UP000290189"/>
    </source>
</evidence>
<sequence length="287" mass="31456">MVRRAGDVAECGSADALERCVVRLGRYAGDADGGAVRERVTRDALAMAALSRGDGLPRALLRAQSLVRTRRSGEPMSNDALALSAFCLACLLHGVAEVADCAVARENGDAEEVRCTILTEVAFAWWCHPGVNPDSIVSLHAVCTLLRMGSPARAVASEIVMNIEREGLRGRHSPHSLAAVAVIRTCELLCLHPTMTQQQFCNLLDVTDNTIRGILRTLSSKWERLDPERLRLPKPIWLREYPRPSRVLSRGGHVIAPAVPEIVRPAFTFEDAIAFHHRTRQHLPPSS</sequence>
<proteinExistence type="predicted"/>
<dbReference type="Proteomes" id="UP000290189">
    <property type="component" value="Unassembled WGS sequence"/>
</dbReference>
<name>A0A3P3YN77_PLABS</name>
<dbReference type="Gene3D" id="1.10.472.10">
    <property type="entry name" value="Cyclin-like"/>
    <property type="match status" value="1"/>
</dbReference>
<dbReference type="SUPFAM" id="SSF47954">
    <property type="entry name" value="Cyclin-like"/>
    <property type="match status" value="1"/>
</dbReference>
<dbReference type="InterPro" id="IPR036915">
    <property type="entry name" value="Cyclin-like_sf"/>
</dbReference>
<geneLocation type="mitochondrion" evidence="1"/>